<dbReference type="EnsemblMetazoa" id="XM_022806768">
    <property type="protein sequence ID" value="XP_022662503"/>
    <property type="gene ID" value="LOC111250862"/>
</dbReference>
<evidence type="ECO:0000259" key="9">
    <source>
        <dbReference type="PROSITE" id="PS50157"/>
    </source>
</evidence>
<dbReference type="GeneID" id="111250862"/>
<dbReference type="InterPro" id="IPR051095">
    <property type="entry name" value="Dros_DevTransReg"/>
</dbReference>
<dbReference type="GO" id="GO:0005634">
    <property type="term" value="C:nucleus"/>
    <property type="evidence" value="ECO:0007669"/>
    <property type="project" value="TreeGrafter"/>
</dbReference>
<dbReference type="Proteomes" id="UP000594260">
    <property type="component" value="Unplaced"/>
</dbReference>
<evidence type="ECO:0000256" key="1">
    <source>
        <dbReference type="ARBA" id="ARBA00022723"/>
    </source>
</evidence>
<sequence length="533" mass="57133">MGSNAQQFCLKWNNHQANMLSVFDRLLSNKSLVDVTIGCEGRQVKAHKVVLSACSPFFENLFTENPCKHPIVILKDIRYADLKALVEFMYKGEVNVVQEQLPTLLKTAEALKIKGLAEVTGEGKSEDKPHASVTPRPESPGSRRKRQRVRRKSTDSAGGHSDSEESVPKASRTEHDDSSMDGATSLDDGSQASLQHSQTPSQASGQARGEKETSNVQSNAATVNNSSSSAPANNGNSTTNGPNSSSKDADFEPTRLLEASMTTDHGTDNSTDMNNSTGPDNPLIPDGLDIKPIITLEEGATPTGAIVPASAATSLPTGTDAISSLFPQGTGATALPGTSYQASPQSHAMSVGILGTRRCAQPVLCLDDSLEAMATPSSSQPCIVPAGTLSSDPYGSGVVDDEPTNPNAVGPQRISVQTMEQIVQRAVVRNNYTCPICQYGKAKGKKVFEAHVMTHTGERPFKCDYCDKRFNKVGIMDTHRWTHPEAEPFSCPCGTFSTRSRREMNTHQTRCQIFAQLMAAHTKNVDDVVLLGG</sequence>
<dbReference type="PANTHER" id="PTHR23110">
    <property type="entry name" value="BTB DOMAIN TRANSCRIPTION FACTOR"/>
    <property type="match status" value="1"/>
</dbReference>
<accession>A0A7M7K6S3</accession>
<reference evidence="10" key="1">
    <citation type="submission" date="2021-01" db="UniProtKB">
        <authorList>
            <consortium name="EnsemblMetazoa"/>
        </authorList>
    </citation>
    <scope>IDENTIFICATION</scope>
</reference>
<dbReference type="Gene3D" id="3.30.160.60">
    <property type="entry name" value="Classic Zinc Finger"/>
    <property type="match status" value="1"/>
</dbReference>
<evidence type="ECO:0000313" key="11">
    <source>
        <dbReference type="Proteomes" id="UP000594260"/>
    </source>
</evidence>
<feature type="region of interest" description="Disordered" evidence="7">
    <location>
        <begin position="120"/>
        <end position="250"/>
    </location>
</feature>
<dbReference type="GO" id="GO:0006357">
    <property type="term" value="P:regulation of transcription by RNA polymerase II"/>
    <property type="evidence" value="ECO:0007669"/>
    <property type="project" value="TreeGrafter"/>
</dbReference>
<dbReference type="PROSITE" id="PS00028">
    <property type="entry name" value="ZINC_FINGER_C2H2_1"/>
    <property type="match status" value="1"/>
</dbReference>
<feature type="domain" description="BTB" evidence="8">
    <location>
        <begin position="33"/>
        <end position="98"/>
    </location>
</feature>
<proteinExistence type="predicted"/>
<keyword evidence="5" id="KW-0539">Nucleus</keyword>
<dbReference type="InterPro" id="IPR011333">
    <property type="entry name" value="SKP1/BTB/POZ_sf"/>
</dbReference>
<name>A0A7M7K6S3_VARDE</name>
<dbReference type="InterPro" id="IPR036236">
    <property type="entry name" value="Znf_C2H2_sf"/>
</dbReference>
<feature type="domain" description="C2H2-type" evidence="9">
    <location>
        <begin position="461"/>
        <end position="488"/>
    </location>
</feature>
<evidence type="ECO:0000256" key="7">
    <source>
        <dbReference type="SAM" id="MobiDB-lite"/>
    </source>
</evidence>
<dbReference type="RefSeq" id="XP_022662503.1">
    <property type="nucleotide sequence ID" value="XM_022806768.1"/>
</dbReference>
<feature type="compositionally biased region" description="Polar residues" evidence="7">
    <location>
        <begin position="262"/>
        <end position="279"/>
    </location>
</feature>
<keyword evidence="2" id="KW-0677">Repeat</keyword>
<dbReference type="PROSITE" id="PS50157">
    <property type="entry name" value="ZINC_FINGER_C2H2_2"/>
    <property type="match status" value="1"/>
</dbReference>
<feature type="compositionally biased region" description="Low complexity" evidence="7">
    <location>
        <begin position="214"/>
        <end position="246"/>
    </location>
</feature>
<dbReference type="GO" id="GO:0048666">
    <property type="term" value="P:neuron development"/>
    <property type="evidence" value="ECO:0007669"/>
    <property type="project" value="UniProtKB-ARBA"/>
</dbReference>
<dbReference type="InterPro" id="IPR000210">
    <property type="entry name" value="BTB/POZ_dom"/>
</dbReference>
<dbReference type="SUPFAM" id="SSF54695">
    <property type="entry name" value="POZ domain"/>
    <property type="match status" value="1"/>
</dbReference>
<dbReference type="PROSITE" id="PS50097">
    <property type="entry name" value="BTB"/>
    <property type="match status" value="1"/>
</dbReference>
<keyword evidence="3 6" id="KW-0863">Zinc-finger</keyword>
<dbReference type="GO" id="GO:0008270">
    <property type="term" value="F:zinc ion binding"/>
    <property type="evidence" value="ECO:0007669"/>
    <property type="project" value="UniProtKB-KW"/>
</dbReference>
<dbReference type="SMART" id="SM00225">
    <property type="entry name" value="BTB"/>
    <property type="match status" value="1"/>
</dbReference>
<feature type="region of interest" description="Disordered" evidence="7">
    <location>
        <begin position="262"/>
        <end position="288"/>
    </location>
</feature>
<evidence type="ECO:0000259" key="8">
    <source>
        <dbReference type="PROSITE" id="PS50097"/>
    </source>
</evidence>
<feature type="compositionally biased region" description="Polar residues" evidence="7">
    <location>
        <begin position="187"/>
        <end position="205"/>
    </location>
</feature>
<feature type="compositionally biased region" description="Basic residues" evidence="7">
    <location>
        <begin position="142"/>
        <end position="151"/>
    </location>
</feature>
<dbReference type="GO" id="GO:0048513">
    <property type="term" value="P:animal organ development"/>
    <property type="evidence" value="ECO:0007669"/>
    <property type="project" value="UniProtKB-ARBA"/>
</dbReference>
<dbReference type="AlphaFoldDB" id="A0A7M7K6S3"/>
<dbReference type="GO" id="GO:0003006">
    <property type="term" value="P:developmental process involved in reproduction"/>
    <property type="evidence" value="ECO:0007669"/>
    <property type="project" value="UniProtKB-ARBA"/>
</dbReference>
<dbReference type="Gene3D" id="3.30.710.10">
    <property type="entry name" value="Potassium Channel Kv1.1, Chain A"/>
    <property type="match status" value="1"/>
</dbReference>
<dbReference type="SUPFAM" id="SSF57667">
    <property type="entry name" value="beta-beta-alpha zinc fingers"/>
    <property type="match status" value="1"/>
</dbReference>
<evidence type="ECO:0000256" key="2">
    <source>
        <dbReference type="ARBA" id="ARBA00022737"/>
    </source>
</evidence>
<evidence type="ECO:0000256" key="4">
    <source>
        <dbReference type="ARBA" id="ARBA00022833"/>
    </source>
</evidence>
<dbReference type="Pfam" id="PF00651">
    <property type="entry name" value="BTB"/>
    <property type="match status" value="1"/>
</dbReference>
<evidence type="ECO:0000256" key="3">
    <source>
        <dbReference type="ARBA" id="ARBA00022771"/>
    </source>
</evidence>
<keyword evidence="1" id="KW-0479">Metal-binding</keyword>
<keyword evidence="11" id="KW-1185">Reference proteome</keyword>
<feature type="compositionally biased region" description="Basic and acidic residues" evidence="7">
    <location>
        <begin position="121"/>
        <end position="130"/>
    </location>
</feature>
<dbReference type="FunFam" id="3.30.160.60:FF:000557">
    <property type="entry name" value="zinc finger and SCAN domain-containing protein 29"/>
    <property type="match status" value="1"/>
</dbReference>
<organism evidence="10 11">
    <name type="scientific">Varroa destructor</name>
    <name type="common">Honeybee mite</name>
    <dbReference type="NCBI Taxonomy" id="109461"/>
    <lineage>
        <taxon>Eukaryota</taxon>
        <taxon>Metazoa</taxon>
        <taxon>Ecdysozoa</taxon>
        <taxon>Arthropoda</taxon>
        <taxon>Chelicerata</taxon>
        <taxon>Arachnida</taxon>
        <taxon>Acari</taxon>
        <taxon>Parasitiformes</taxon>
        <taxon>Mesostigmata</taxon>
        <taxon>Gamasina</taxon>
        <taxon>Dermanyssoidea</taxon>
        <taxon>Varroidae</taxon>
        <taxon>Varroa</taxon>
    </lineage>
</organism>
<dbReference type="CDD" id="cd18315">
    <property type="entry name" value="BTB_POZ_BAB-like"/>
    <property type="match status" value="1"/>
</dbReference>
<dbReference type="PANTHER" id="PTHR23110:SF109">
    <property type="entry name" value="FI07618P-RELATED"/>
    <property type="match status" value="1"/>
</dbReference>
<evidence type="ECO:0000256" key="6">
    <source>
        <dbReference type="PROSITE-ProRule" id="PRU00042"/>
    </source>
</evidence>
<evidence type="ECO:0000256" key="5">
    <source>
        <dbReference type="ARBA" id="ARBA00023242"/>
    </source>
</evidence>
<evidence type="ECO:0000313" key="10">
    <source>
        <dbReference type="EnsemblMetazoa" id="XP_022662503"/>
    </source>
</evidence>
<keyword evidence="4" id="KW-0862">Zinc</keyword>
<dbReference type="InterPro" id="IPR013087">
    <property type="entry name" value="Znf_C2H2_type"/>
</dbReference>
<dbReference type="SMART" id="SM00355">
    <property type="entry name" value="ZnF_C2H2"/>
    <property type="match status" value="2"/>
</dbReference>
<feature type="compositionally biased region" description="Basic and acidic residues" evidence="7">
    <location>
        <begin position="161"/>
        <end position="178"/>
    </location>
</feature>
<protein>
    <submittedName>
        <fullName evidence="10">Uncharacterized protein</fullName>
    </submittedName>
</protein>